<dbReference type="FunFam" id="3.40.50.2000:FF:000037">
    <property type="entry name" value="Glycosyltransferase"/>
    <property type="match status" value="1"/>
</dbReference>
<dbReference type="Gramene" id="PRQ48442">
    <property type="protein sequence ID" value="PRQ48442"/>
    <property type="gene ID" value="RchiOBHm_Chr2g0110791"/>
</dbReference>
<keyword evidence="3 4" id="KW-0808">Transferase</keyword>
<comment type="similarity">
    <text evidence="1 4">Belongs to the UDP-glycosyltransferase family.</text>
</comment>
<sequence length="475" mass="54092">MSFETESKKLHIAFFPWLAFGHIIPFLEFAKHIAQRGHRVSFISTPRNIQRLPKIPPNLASSIDLVQIPLSHVENLPENAEATMDVTVDLIPYLKIAHDGLEAGISNFLETHTPDWIINDFTPYWLPALAIKLGISRAQFSILNASALCFFGPTSPDQINRYGLRKLPKQFTVTPQWIPFPSKQFMKPFETKRMFHAVKPKYASDSDSGVNDWVRMTSTIQGCQVYFVRTCREIEGEWLDLLQDLHQKPVVLPAGLLPPQLQQQRSEDQEDPRIAEWLDKQEKGTVVYVAFGSEVNLSQEEFSELALGLELSGFPFFWALRKSPHSEDGDSVKLPDGFVDRINGRGVVWTTWAPQLKILSHESIGGFLTHCGWGSVIEGLHYGRPLIMFPVLYDQGLNARFWDKKVGIEVPRDEENGSFTRNTVAESLRLVVKDEEGKAYRDVAKEYSGLFGDKDLHDRYMDKCVEYLENKVTNV</sequence>
<dbReference type="InterPro" id="IPR002213">
    <property type="entry name" value="UDP_glucos_trans"/>
</dbReference>
<evidence type="ECO:0000256" key="4">
    <source>
        <dbReference type="RuleBase" id="RU003718"/>
    </source>
</evidence>
<dbReference type="GO" id="GO:0035251">
    <property type="term" value="F:UDP-glucosyltransferase activity"/>
    <property type="evidence" value="ECO:0007669"/>
    <property type="project" value="InterPro"/>
</dbReference>
<gene>
    <name evidence="6" type="ORF">RchiOBHm_Chr2g0110791</name>
</gene>
<evidence type="ECO:0000256" key="3">
    <source>
        <dbReference type="ARBA" id="ARBA00022679"/>
    </source>
</evidence>
<comment type="caution">
    <text evidence="6">The sequence shown here is derived from an EMBL/GenBank/DDBJ whole genome shotgun (WGS) entry which is preliminary data.</text>
</comment>
<dbReference type="CDD" id="cd03784">
    <property type="entry name" value="GT1_Gtf-like"/>
    <property type="match status" value="1"/>
</dbReference>
<name>A0A2P6RPS0_ROSCH</name>
<reference evidence="6 7" key="1">
    <citation type="journal article" date="2018" name="Nat. Genet.">
        <title>The Rosa genome provides new insights in the design of modern roses.</title>
        <authorList>
            <person name="Bendahmane M."/>
        </authorList>
    </citation>
    <scope>NUCLEOTIDE SEQUENCE [LARGE SCALE GENOMIC DNA]</scope>
    <source>
        <strain evidence="7">cv. Old Blush</strain>
    </source>
</reference>
<dbReference type="OMA" id="YRFAMAI"/>
<evidence type="ECO:0000256" key="2">
    <source>
        <dbReference type="ARBA" id="ARBA00022676"/>
    </source>
</evidence>
<evidence type="ECO:0000313" key="7">
    <source>
        <dbReference type="Proteomes" id="UP000238479"/>
    </source>
</evidence>
<proteinExistence type="inferred from homology"/>
<dbReference type="InterPro" id="IPR050481">
    <property type="entry name" value="UDP-glycosyltransf_plant"/>
</dbReference>
<dbReference type="Pfam" id="PF00201">
    <property type="entry name" value="UDPGT"/>
    <property type="match status" value="1"/>
</dbReference>
<dbReference type="InterPro" id="IPR035595">
    <property type="entry name" value="UDP_glycos_trans_CS"/>
</dbReference>
<dbReference type="PANTHER" id="PTHR48049:SF60">
    <property type="entry name" value="UDP-GLYCOSYLTRANSFERASE 91B1"/>
    <property type="match status" value="1"/>
</dbReference>
<evidence type="ECO:0000313" key="6">
    <source>
        <dbReference type="EMBL" id="PRQ48442.1"/>
    </source>
</evidence>
<protein>
    <recommendedName>
        <fullName evidence="5">Glycosyltransferase</fullName>
        <ecNumber evidence="5">2.4.1.-</ecNumber>
    </recommendedName>
</protein>
<keyword evidence="7" id="KW-1185">Reference proteome</keyword>
<evidence type="ECO:0000256" key="1">
    <source>
        <dbReference type="ARBA" id="ARBA00009995"/>
    </source>
</evidence>
<accession>A0A2P6RPS0</accession>
<keyword evidence="2 4" id="KW-0328">Glycosyltransferase</keyword>
<dbReference type="PANTHER" id="PTHR48049">
    <property type="entry name" value="GLYCOSYLTRANSFERASE"/>
    <property type="match status" value="1"/>
</dbReference>
<dbReference type="PROSITE" id="PS00375">
    <property type="entry name" value="UDPGT"/>
    <property type="match status" value="1"/>
</dbReference>
<dbReference type="OrthoDB" id="5835829at2759"/>
<dbReference type="Gene3D" id="3.40.50.2000">
    <property type="entry name" value="Glycogen Phosphorylase B"/>
    <property type="match status" value="2"/>
</dbReference>
<dbReference type="FunFam" id="3.40.50.2000:FF:000088">
    <property type="entry name" value="Glycosyltransferase"/>
    <property type="match status" value="1"/>
</dbReference>
<evidence type="ECO:0000256" key="5">
    <source>
        <dbReference type="RuleBase" id="RU362057"/>
    </source>
</evidence>
<dbReference type="EC" id="2.4.1.-" evidence="5"/>
<organism evidence="6 7">
    <name type="scientific">Rosa chinensis</name>
    <name type="common">China rose</name>
    <dbReference type="NCBI Taxonomy" id="74649"/>
    <lineage>
        <taxon>Eukaryota</taxon>
        <taxon>Viridiplantae</taxon>
        <taxon>Streptophyta</taxon>
        <taxon>Embryophyta</taxon>
        <taxon>Tracheophyta</taxon>
        <taxon>Spermatophyta</taxon>
        <taxon>Magnoliopsida</taxon>
        <taxon>eudicotyledons</taxon>
        <taxon>Gunneridae</taxon>
        <taxon>Pentapetalae</taxon>
        <taxon>rosids</taxon>
        <taxon>fabids</taxon>
        <taxon>Rosales</taxon>
        <taxon>Rosaceae</taxon>
        <taxon>Rosoideae</taxon>
        <taxon>Rosoideae incertae sedis</taxon>
        <taxon>Rosa</taxon>
    </lineage>
</organism>
<dbReference type="Proteomes" id="UP000238479">
    <property type="component" value="Chromosome 2"/>
</dbReference>
<dbReference type="SUPFAM" id="SSF53756">
    <property type="entry name" value="UDP-Glycosyltransferase/glycogen phosphorylase"/>
    <property type="match status" value="1"/>
</dbReference>
<dbReference type="AlphaFoldDB" id="A0A2P6RPS0"/>
<dbReference type="EMBL" id="PDCK01000040">
    <property type="protein sequence ID" value="PRQ48442.1"/>
    <property type="molecule type" value="Genomic_DNA"/>
</dbReference>